<keyword evidence="1" id="KW-0547">Nucleotide-binding</keyword>
<dbReference type="GO" id="GO:0046872">
    <property type="term" value="F:metal ion binding"/>
    <property type="evidence" value="ECO:0007669"/>
    <property type="project" value="InterPro"/>
</dbReference>
<dbReference type="PROSITE" id="PS50975">
    <property type="entry name" value="ATP_GRASP"/>
    <property type="match status" value="1"/>
</dbReference>
<gene>
    <name evidence="3" type="ORF">BDD16_000963</name>
</gene>
<dbReference type="Proteomes" id="UP000518288">
    <property type="component" value="Unassembled WGS sequence"/>
</dbReference>
<dbReference type="Pfam" id="PF15632">
    <property type="entry name" value="ATPgrasp_Ter"/>
    <property type="match status" value="1"/>
</dbReference>
<dbReference type="AlphaFoldDB" id="A0A7Y9U5U4"/>
<organism evidence="3 4">
    <name type="scientific">Sphaerotilus montanus</name>
    <dbReference type="NCBI Taxonomy" id="522889"/>
    <lineage>
        <taxon>Bacteria</taxon>
        <taxon>Pseudomonadati</taxon>
        <taxon>Pseudomonadota</taxon>
        <taxon>Betaproteobacteria</taxon>
        <taxon>Burkholderiales</taxon>
        <taxon>Sphaerotilaceae</taxon>
        <taxon>Sphaerotilus</taxon>
    </lineage>
</organism>
<dbReference type="Gene3D" id="3.30.470.20">
    <property type="entry name" value="ATP-grasp fold, B domain"/>
    <property type="match status" value="1"/>
</dbReference>
<evidence type="ECO:0000313" key="3">
    <source>
        <dbReference type="EMBL" id="NYG31977.1"/>
    </source>
</evidence>
<evidence type="ECO:0000259" key="2">
    <source>
        <dbReference type="PROSITE" id="PS50975"/>
    </source>
</evidence>
<dbReference type="InterPro" id="IPR011761">
    <property type="entry name" value="ATP-grasp"/>
</dbReference>
<reference evidence="3 4" key="1">
    <citation type="submission" date="2020-07" db="EMBL/GenBank/DDBJ databases">
        <title>Genomic Encyclopedia of Archaeal and Bacterial Type Strains, Phase II (KMG-II): from individual species to whole genera.</title>
        <authorList>
            <person name="Goeker M."/>
        </authorList>
    </citation>
    <scope>NUCLEOTIDE SEQUENCE [LARGE SCALE GENOMIC DNA]</scope>
    <source>
        <strain evidence="3 4">DSM 21226</strain>
    </source>
</reference>
<keyword evidence="1" id="KW-0067">ATP-binding</keyword>
<evidence type="ECO:0000313" key="4">
    <source>
        <dbReference type="Proteomes" id="UP000518288"/>
    </source>
</evidence>
<name>A0A7Y9U5U4_9BURK</name>
<feature type="domain" description="ATP-grasp" evidence="2">
    <location>
        <begin position="131"/>
        <end position="329"/>
    </location>
</feature>
<dbReference type="Gene3D" id="3.30.1490.20">
    <property type="entry name" value="ATP-grasp fold, A domain"/>
    <property type="match status" value="1"/>
</dbReference>
<comment type="caution">
    <text evidence="3">The sequence shown here is derived from an EMBL/GenBank/DDBJ whole genome shotgun (WGS) entry which is preliminary data.</text>
</comment>
<dbReference type="InterPro" id="IPR013815">
    <property type="entry name" value="ATP_grasp_subdomain_1"/>
</dbReference>
<proteinExistence type="predicted"/>
<dbReference type="GO" id="GO:0016874">
    <property type="term" value="F:ligase activity"/>
    <property type="evidence" value="ECO:0007669"/>
    <property type="project" value="UniProtKB-KW"/>
</dbReference>
<accession>A0A7Y9U5U4</accession>
<protein>
    <submittedName>
        <fullName evidence="3">Putative ATP-grasp superfamily ATP-dependent carboligase</fullName>
    </submittedName>
</protein>
<dbReference type="RefSeq" id="WP_179632919.1">
    <property type="nucleotide sequence ID" value="NZ_JACCFH010000001.1"/>
</dbReference>
<dbReference type="EMBL" id="JACCFH010000001">
    <property type="protein sequence ID" value="NYG31977.1"/>
    <property type="molecule type" value="Genomic_DNA"/>
</dbReference>
<sequence length="419" mass="46640">MTSDIQTPSRSPAVVLACLGAQGADLNMVRSLGEQGVPVIVIGEYEFPPSGYSRHCIEYICARNFTRRPEHLLRVLRELRVRHGQALPVFPTADTDLRALASLHADLVGTALWVSASPDTVNRMMDKRRFAALAQALRLPVPVTHAPRTLEEVEALSRVIDYPVVLKPAQPTAWMRPGMDPEIARAKALVIDEPAELMRVCCRIAPHGLDVLLQDYVPGSDDLHYSVHAWISRSGPIERVATTRKWRTFPVQVGTGCLVETVSMPDLEAEASDILALLKLRGMVVMNFKRDARTGQFMLLEVNPRLSANSLLLTRAGFNLPWLVYSEVCGRPEAAPTAWRVGLRYLSAKADFRAFRVLSREGRLGWGEYLRTVLRPGMVYRAFDLSDMGPPVQMTVDWLALKCRGSGRWVRSRLGLNAA</sequence>
<keyword evidence="4" id="KW-1185">Reference proteome</keyword>
<dbReference type="SUPFAM" id="SSF56059">
    <property type="entry name" value="Glutathione synthetase ATP-binding domain-like"/>
    <property type="match status" value="1"/>
</dbReference>
<dbReference type="GO" id="GO:0005524">
    <property type="term" value="F:ATP binding"/>
    <property type="evidence" value="ECO:0007669"/>
    <property type="project" value="UniProtKB-UniRule"/>
</dbReference>
<evidence type="ECO:0000256" key="1">
    <source>
        <dbReference type="PROSITE-ProRule" id="PRU00409"/>
    </source>
</evidence>
<keyword evidence="3" id="KW-0436">Ligase</keyword>